<dbReference type="AlphaFoldDB" id="A0A368XW79"/>
<dbReference type="Proteomes" id="UP000252884">
    <property type="component" value="Unassembled WGS sequence"/>
</dbReference>
<reference evidence="3 4" key="1">
    <citation type="submission" date="2018-07" db="EMBL/GenBank/DDBJ databases">
        <title>Genomic Encyclopedia of Type Strains, Phase IV (KMG-IV): sequencing the most valuable type-strain genomes for metagenomic binning, comparative biology and taxonomic classification.</title>
        <authorList>
            <person name="Goeker M."/>
        </authorList>
    </citation>
    <scope>NUCLEOTIDE SEQUENCE [LARGE SCALE GENOMIC DNA]</scope>
    <source>
        <strain evidence="3 4">DSM 21634</strain>
    </source>
</reference>
<organism evidence="3 4">
    <name type="scientific">Pseudorhodoferax soli</name>
    <dbReference type="NCBI Taxonomy" id="545864"/>
    <lineage>
        <taxon>Bacteria</taxon>
        <taxon>Pseudomonadati</taxon>
        <taxon>Pseudomonadota</taxon>
        <taxon>Betaproteobacteria</taxon>
        <taxon>Burkholderiales</taxon>
        <taxon>Comamonadaceae</taxon>
    </lineage>
</organism>
<dbReference type="Gene3D" id="3.40.225.10">
    <property type="entry name" value="Class II aldolase/adducin N-terminal domain"/>
    <property type="match status" value="1"/>
</dbReference>
<dbReference type="GO" id="GO:0005856">
    <property type="term" value="C:cytoskeleton"/>
    <property type="evidence" value="ECO:0007669"/>
    <property type="project" value="TreeGrafter"/>
</dbReference>
<dbReference type="InterPro" id="IPR036409">
    <property type="entry name" value="Aldolase_II/adducin_N_sf"/>
</dbReference>
<dbReference type="RefSeq" id="WP_114468556.1">
    <property type="nucleotide sequence ID" value="NZ_QPJK01000004.1"/>
</dbReference>
<evidence type="ECO:0000313" key="4">
    <source>
        <dbReference type="Proteomes" id="UP000252884"/>
    </source>
</evidence>
<dbReference type="PANTHER" id="PTHR10672">
    <property type="entry name" value="ADDUCIN"/>
    <property type="match status" value="1"/>
</dbReference>
<dbReference type="SMART" id="SM01007">
    <property type="entry name" value="Aldolase_II"/>
    <property type="match status" value="1"/>
</dbReference>
<dbReference type="OrthoDB" id="8859181at2"/>
<gene>
    <name evidence="3" type="ORF">DES41_104127</name>
</gene>
<name>A0A368XW79_9BURK</name>
<dbReference type="Pfam" id="PF00596">
    <property type="entry name" value="Aldolase_II"/>
    <property type="match status" value="1"/>
</dbReference>
<proteinExistence type="inferred from homology"/>
<dbReference type="InterPro" id="IPR051017">
    <property type="entry name" value="Aldolase-II_Adducin_sf"/>
</dbReference>
<evidence type="ECO:0000256" key="1">
    <source>
        <dbReference type="ARBA" id="ARBA00037961"/>
    </source>
</evidence>
<protein>
    <submittedName>
        <fullName evidence="3">Ribulose-5-phosphate 4-epimerase/fuculose-1-phosphate aldolase</fullName>
    </submittedName>
</protein>
<accession>A0A368XW79</accession>
<dbReference type="NCBIfam" id="NF005451">
    <property type="entry name" value="PRK07044.1"/>
    <property type="match status" value="1"/>
</dbReference>
<dbReference type="PANTHER" id="PTHR10672:SF3">
    <property type="entry name" value="PROTEIN HU-LI TAI SHAO"/>
    <property type="match status" value="1"/>
</dbReference>
<comment type="caution">
    <text evidence="3">The sequence shown here is derived from an EMBL/GenBank/DDBJ whole genome shotgun (WGS) entry which is preliminary data.</text>
</comment>
<comment type="similarity">
    <text evidence="1">Belongs to the aldolase class II family.</text>
</comment>
<feature type="domain" description="Class II aldolase/adducin N-terminal" evidence="2">
    <location>
        <begin position="28"/>
        <end position="208"/>
    </location>
</feature>
<keyword evidence="4" id="KW-1185">Reference proteome</keyword>
<dbReference type="InterPro" id="IPR001303">
    <property type="entry name" value="Aldolase_II/adducin_N"/>
</dbReference>
<evidence type="ECO:0000259" key="2">
    <source>
        <dbReference type="SMART" id="SM01007"/>
    </source>
</evidence>
<dbReference type="SUPFAM" id="SSF53639">
    <property type="entry name" value="AraD/HMP-PK domain-like"/>
    <property type="match status" value="1"/>
</dbReference>
<dbReference type="GO" id="GO:0051015">
    <property type="term" value="F:actin filament binding"/>
    <property type="evidence" value="ECO:0007669"/>
    <property type="project" value="TreeGrafter"/>
</dbReference>
<dbReference type="EMBL" id="QPJK01000004">
    <property type="protein sequence ID" value="RCW71308.1"/>
    <property type="molecule type" value="Genomic_DNA"/>
</dbReference>
<evidence type="ECO:0000313" key="3">
    <source>
        <dbReference type="EMBL" id="RCW71308.1"/>
    </source>
</evidence>
<sequence length="261" mass="28621">MNTVHDPLPAALAACPSGIAPTEWQARLQLAACYRIFDFWGWSEGIYNHISLRVPGPEHHFLLNPFGLHYSEVTASNLVKVDLDGRLLSDSPWPINPAGFTPHATLHRHLAGAQCVMHTHTTAGMAVACSARGLETTNFYAAQLSDRVAYHDFEGITLHADEGPRLLASVGERQAVILRNHGLLVWSETLPKALYTLWALQRACEVQVAGAALGPCQPIGETVRQGCVEDARRFLGGAAMGQDLFAAMLRRIDRLDPTWKQ</sequence>